<dbReference type="RefSeq" id="XP_017987429.1">
    <property type="nucleotide sequence ID" value="XM_018131993.1"/>
</dbReference>
<dbReference type="Proteomes" id="UP000243052">
    <property type="component" value="Chromosome iv"/>
</dbReference>
<dbReference type="Pfam" id="PF05871">
    <property type="entry name" value="ESCRT-II"/>
    <property type="match status" value="1"/>
</dbReference>
<dbReference type="SUPFAM" id="SSF46785">
    <property type="entry name" value="Winged helix' DNA-binding domain"/>
    <property type="match status" value="2"/>
</dbReference>
<dbReference type="PANTHER" id="PTHR13149">
    <property type="entry name" value="VACUOLAR PROTEIN SORTING-ASSOCIATED PROTEIN VPS25"/>
    <property type="match status" value="1"/>
</dbReference>
<reference evidence="4 5" key="1">
    <citation type="submission" date="2016-01" db="EMBL/GenBank/DDBJ databases">
        <title>Genome sequence of the yeast Holleya sinecauda.</title>
        <authorList>
            <person name="Dietrich F.S."/>
        </authorList>
    </citation>
    <scope>NUCLEOTIDE SEQUENCE [LARGE SCALE GENOMIC DNA]</scope>
    <source>
        <strain evidence="4 5">ATCC 58844</strain>
    </source>
</reference>
<evidence type="ECO:0000256" key="2">
    <source>
        <dbReference type="ARBA" id="ARBA00022448"/>
    </source>
</evidence>
<dbReference type="OrthoDB" id="245150at2759"/>
<protein>
    <submittedName>
        <fullName evidence="4">HDL311Wp</fullName>
    </submittedName>
</protein>
<organism evidence="4 5">
    <name type="scientific">Eremothecium sinecaudum</name>
    <dbReference type="NCBI Taxonomy" id="45286"/>
    <lineage>
        <taxon>Eukaryota</taxon>
        <taxon>Fungi</taxon>
        <taxon>Dikarya</taxon>
        <taxon>Ascomycota</taxon>
        <taxon>Saccharomycotina</taxon>
        <taxon>Saccharomycetes</taxon>
        <taxon>Saccharomycetales</taxon>
        <taxon>Saccharomycetaceae</taxon>
        <taxon>Eremothecium</taxon>
    </lineage>
</organism>
<gene>
    <name evidence="4" type="ORF">AW171_hschr42326</name>
</gene>
<comment type="similarity">
    <text evidence="1">Belongs to the VPS25 family.</text>
</comment>
<evidence type="ECO:0000313" key="5">
    <source>
        <dbReference type="Proteomes" id="UP000243052"/>
    </source>
</evidence>
<dbReference type="Gene3D" id="1.10.10.10">
    <property type="entry name" value="Winged helix-like DNA-binding domain superfamily/Winged helix DNA-binding domain"/>
    <property type="match status" value="1"/>
</dbReference>
<dbReference type="AlphaFoldDB" id="A0A109UZK2"/>
<keyword evidence="5" id="KW-1185">Reference proteome</keyword>
<dbReference type="InterPro" id="IPR036390">
    <property type="entry name" value="WH_DNA-bd_sf"/>
</dbReference>
<evidence type="ECO:0000256" key="3">
    <source>
        <dbReference type="ARBA" id="ARBA00022927"/>
    </source>
</evidence>
<dbReference type="InterPro" id="IPR014041">
    <property type="entry name" value="ESCRT-II_cplx_Vps25-sub_N"/>
</dbReference>
<dbReference type="Gene3D" id="1.10.10.570">
    <property type="entry name" value="Winged helix' DNA-binding domain. Chain C. Domain 1"/>
    <property type="match status" value="1"/>
</dbReference>
<dbReference type="GO" id="GO:0005198">
    <property type="term" value="F:structural molecule activity"/>
    <property type="evidence" value="ECO:0007669"/>
    <property type="project" value="TreeGrafter"/>
</dbReference>
<accession>A0A109UZK2</accession>
<keyword evidence="2" id="KW-0813">Transport</keyword>
<sequence>MNTQFPAIYDFPPLYTRQPNSLIREQQLDTWVDVLLQYAKANRIWLMASDGHPLDPRGEQSIFVNFKLDRQVQGPFTQEIWSHALRKGVVLKDANDSYFILWKSLESWSSLMLQWFETCGKLNQVVTIYEIVSGDDSSTWEFHGMNERVCELALGKLVERGRATLIRKDAKVVAVKIV</sequence>
<proteinExistence type="inferred from homology"/>
<dbReference type="GO" id="GO:0042803">
    <property type="term" value="F:protein homodimerization activity"/>
    <property type="evidence" value="ECO:0007669"/>
    <property type="project" value="TreeGrafter"/>
</dbReference>
<dbReference type="EMBL" id="CP014244">
    <property type="protein sequence ID" value="AMD20433.1"/>
    <property type="molecule type" value="Genomic_DNA"/>
</dbReference>
<dbReference type="GeneID" id="28723679"/>
<keyword evidence="3" id="KW-0653">Protein transport</keyword>
<dbReference type="InterPro" id="IPR036388">
    <property type="entry name" value="WH-like_DNA-bd_sf"/>
</dbReference>
<dbReference type="GO" id="GO:0000814">
    <property type="term" value="C:ESCRT II complex"/>
    <property type="evidence" value="ECO:0007669"/>
    <property type="project" value="InterPro"/>
</dbReference>
<evidence type="ECO:0000256" key="1">
    <source>
        <dbReference type="ARBA" id="ARBA00009674"/>
    </source>
</evidence>
<name>A0A109UZK2_9SACH</name>
<dbReference type="InterPro" id="IPR008570">
    <property type="entry name" value="ESCRT-II_cplx_Vps25-sub"/>
</dbReference>
<dbReference type="PANTHER" id="PTHR13149:SF0">
    <property type="entry name" value="VACUOLAR PROTEIN-SORTING-ASSOCIATED PROTEIN 25"/>
    <property type="match status" value="1"/>
</dbReference>
<dbReference type="STRING" id="45286.A0A109UZK2"/>
<dbReference type="GO" id="GO:0043328">
    <property type="term" value="P:protein transport to vacuole involved in ubiquitin-dependent protein catabolic process via the multivesicular body sorting pathway"/>
    <property type="evidence" value="ECO:0007669"/>
    <property type="project" value="TreeGrafter"/>
</dbReference>
<evidence type="ECO:0000313" key="4">
    <source>
        <dbReference type="EMBL" id="AMD20433.1"/>
    </source>
</evidence>